<evidence type="ECO:0000256" key="4">
    <source>
        <dbReference type="ARBA" id="ARBA00023004"/>
    </source>
</evidence>
<protein>
    <recommendedName>
        <fullName evidence="6">4Fe-4S ferredoxin-type domain-containing protein</fullName>
    </recommendedName>
</protein>
<dbReference type="InterPro" id="IPR004017">
    <property type="entry name" value="Cys_rich_dom"/>
</dbReference>
<evidence type="ECO:0000256" key="2">
    <source>
        <dbReference type="ARBA" id="ARBA00022723"/>
    </source>
</evidence>
<dbReference type="InterPro" id="IPR009051">
    <property type="entry name" value="Helical_ferredxn"/>
</dbReference>
<keyword evidence="1" id="KW-0004">4Fe-4S</keyword>
<dbReference type="GO" id="GO:0016491">
    <property type="term" value="F:oxidoreductase activity"/>
    <property type="evidence" value="ECO:0007669"/>
    <property type="project" value="UniProtKB-ARBA"/>
</dbReference>
<keyword evidence="3" id="KW-0677">Repeat</keyword>
<dbReference type="InterPro" id="IPR017900">
    <property type="entry name" value="4Fe4S_Fe_S_CS"/>
</dbReference>
<dbReference type="PANTHER" id="PTHR32479">
    <property type="entry name" value="GLYCOLATE OXIDASE IRON-SULFUR SUBUNIT"/>
    <property type="match status" value="1"/>
</dbReference>
<dbReference type="AlphaFoldDB" id="A0A381ZVP4"/>
<dbReference type="EMBL" id="UINC01022721">
    <property type="protein sequence ID" value="SVA92917.1"/>
    <property type="molecule type" value="Genomic_DNA"/>
</dbReference>
<evidence type="ECO:0000256" key="3">
    <source>
        <dbReference type="ARBA" id="ARBA00022737"/>
    </source>
</evidence>
<feature type="domain" description="4Fe-4S ferredoxin-type" evidence="6">
    <location>
        <begin position="12"/>
        <end position="43"/>
    </location>
</feature>
<dbReference type="Pfam" id="PF02754">
    <property type="entry name" value="CCG"/>
    <property type="match status" value="2"/>
</dbReference>
<evidence type="ECO:0000256" key="1">
    <source>
        <dbReference type="ARBA" id="ARBA00022485"/>
    </source>
</evidence>
<dbReference type="PIRSF" id="PIRSF000139">
    <property type="entry name" value="Glc_ox_4Fe-4S"/>
    <property type="match status" value="1"/>
</dbReference>
<evidence type="ECO:0000259" key="6">
    <source>
        <dbReference type="PROSITE" id="PS51379"/>
    </source>
</evidence>
<feature type="domain" description="4Fe-4S ferredoxin-type" evidence="6">
    <location>
        <begin position="65"/>
        <end position="97"/>
    </location>
</feature>
<gene>
    <name evidence="7" type="ORF">METZ01_LOCUS145771</name>
</gene>
<evidence type="ECO:0000313" key="7">
    <source>
        <dbReference type="EMBL" id="SVA92917.1"/>
    </source>
</evidence>
<organism evidence="7">
    <name type="scientific">marine metagenome</name>
    <dbReference type="NCBI Taxonomy" id="408172"/>
    <lineage>
        <taxon>unclassified sequences</taxon>
        <taxon>metagenomes</taxon>
        <taxon>ecological metagenomes</taxon>
    </lineage>
</organism>
<dbReference type="Pfam" id="PF13183">
    <property type="entry name" value="Fer4_8"/>
    <property type="match status" value="1"/>
</dbReference>
<name>A0A381ZVP4_9ZZZZ</name>
<dbReference type="Gene3D" id="1.10.1060.10">
    <property type="entry name" value="Alpha-helical ferredoxin"/>
    <property type="match status" value="1"/>
</dbReference>
<reference evidence="7" key="1">
    <citation type="submission" date="2018-05" db="EMBL/GenBank/DDBJ databases">
        <authorList>
            <person name="Lanie J.A."/>
            <person name="Ng W.-L."/>
            <person name="Kazmierczak K.M."/>
            <person name="Andrzejewski T.M."/>
            <person name="Davidsen T.M."/>
            <person name="Wayne K.J."/>
            <person name="Tettelin H."/>
            <person name="Glass J.I."/>
            <person name="Rusch D."/>
            <person name="Podicherti R."/>
            <person name="Tsui H.-C.T."/>
            <person name="Winkler M.E."/>
        </authorList>
    </citation>
    <scope>NUCLEOTIDE SEQUENCE</scope>
</reference>
<keyword evidence="5" id="KW-0411">Iron-sulfur</keyword>
<dbReference type="PROSITE" id="PS00198">
    <property type="entry name" value="4FE4S_FER_1"/>
    <property type="match status" value="1"/>
</dbReference>
<dbReference type="InterPro" id="IPR012257">
    <property type="entry name" value="Glc_ox_4Fe-4S"/>
</dbReference>
<keyword evidence="2" id="KW-0479">Metal-binding</keyword>
<dbReference type="InterPro" id="IPR017896">
    <property type="entry name" value="4Fe4S_Fe-S-bd"/>
</dbReference>
<dbReference type="SUPFAM" id="SSF46548">
    <property type="entry name" value="alpha-helical ferredoxin"/>
    <property type="match status" value="1"/>
</dbReference>
<dbReference type="GO" id="GO:0051539">
    <property type="term" value="F:4 iron, 4 sulfur cluster binding"/>
    <property type="evidence" value="ECO:0007669"/>
    <property type="project" value="UniProtKB-KW"/>
</dbReference>
<dbReference type="PROSITE" id="PS51379">
    <property type="entry name" value="4FE4S_FER_2"/>
    <property type="match status" value="2"/>
</dbReference>
<accession>A0A381ZVP4</accession>
<proteinExistence type="predicted"/>
<dbReference type="GO" id="GO:0046872">
    <property type="term" value="F:metal ion binding"/>
    <property type="evidence" value="ECO:0007669"/>
    <property type="project" value="UniProtKB-KW"/>
</dbReference>
<evidence type="ECO:0000256" key="5">
    <source>
        <dbReference type="ARBA" id="ARBA00023014"/>
    </source>
</evidence>
<dbReference type="PANTHER" id="PTHR32479:SF17">
    <property type="entry name" value="GLYCOLATE OXIDASE IRON-SULFUR SUBUNIT"/>
    <property type="match status" value="1"/>
</dbReference>
<keyword evidence="4" id="KW-0408">Iron</keyword>
<sequence>MIEQAFPIAGVELLRHEKLDACTHCGLCLPTCPTYSELGLETDSPRGRIYLVNGVIEEENPVPLGKEFAKYIYRCLDCRACETACPSGVHFGEIIEAARAIYEMNTDRPWYQQILRDLVFRKLLPSKENLNLLFTLIWLYQKTGFRTIVQKTGILKLMGRLGEMESMLPSLPNPLMKSEIREFMPTKGETKHRVGFIPGCVMNQIFVDTNLATVRVLNKNGCDVFIPPRQTCCGALHVHNGDYETAVDLAMQNIQAFDLEKLDAIVINSAGCGATLKEYDVLMRHQSSYYRKKADLFCTKMIDISKFLGSIDFVPPQGNINRRVTYDEPCHLVHGQQVRNEPRFLLRSIPGLEFIELQESEWCCGSAGIYNITQPEVSKQILERKMKYITDTNAEIIATGNPGCIMQIQAGIRKHKLPMVVMHPIDLLDCSYHNIDPFVN</sequence>